<dbReference type="Pfam" id="PF18199">
    <property type="entry name" value="Dynein_C"/>
    <property type="match status" value="1"/>
</dbReference>
<dbReference type="InterPro" id="IPR041228">
    <property type="entry name" value="Dynein_C"/>
</dbReference>
<evidence type="ECO:0000259" key="1">
    <source>
        <dbReference type="Pfam" id="PF18199"/>
    </source>
</evidence>
<gene>
    <name evidence="2" type="ORF">NQ317_003536</name>
</gene>
<organism evidence="2 3">
    <name type="scientific">Molorchus minor</name>
    <dbReference type="NCBI Taxonomy" id="1323400"/>
    <lineage>
        <taxon>Eukaryota</taxon>
        <taxon>Metazoa</taxon>
        <taxon>Ecdysozoa</taxon>
        <taxon>Arthropoda</taxon>
        <taxon>Hexapoda</taxon>
        <taxon>Insecta</taxon>
        <taxon>Pterygota</taxon>
        <taxon>Neoptera</taxon>
        <taxon>Endopterygota</taxon>
        <taxon>Coleoptera</taxon>
        <taxon>Polyphaga</taxon>
        <taxon>Cucujiformia</taxon>
        <taxon>Chrysomeloidea</taxon>
        <taxon>Cerambycidae</taxon>
        <taxon>Lamiinae</taxon>
        <taxon>Monochamini</taxon>
        <taxon>Molorchus</taxon>
    </lineage>
</organism>
<dbReference type="EMBL" id="JAPWTJ010000039">
    <property type="protein sequence ID" value="KAJ8984388.1"/>
    <property type="molecule type" value="Genomic_DNA"/>
</dbReference>
<feature type="domain" description="Dynein heavy chain C-terminal" evidence="1">
    <location>
        <begin position="2"/>
        <end position="104"/>
    </location>
</feature>
<dbReference type="InterPro" id="IPR043160">
    <property type="entry name" value="Dynein_C_barrel"/>
</dbReference>
<comment type="caution">
    <text evidence="2">The sequence shown here is derived from an EMBL/GenBank/DDBJ whole genome shotgun (WGS) entry which is preliminary data.</text>
</comment>
<reference evidence="2" key="1">
    <citation type="journal article" date="2023" name="Insect Mol. Biol.">
        <title>Genome sequencing provides insights into the evolution of gene families encoding plant cell wall-degrading enzymes in longhorned beetles.</title>
        <authorList>
            <person name="Shin N.R."/>
            <person name="Okamura Y."/>
            <person name="Kirsch R."/>
            <person name="Pauchet Y."/>
        </authorList>
    </citation>
    <scope>NUCLEOTIDE SEQUENCE</scope>
    <source>
        <strain evidence="2">MMC_N1</strain>
    </source>
</reference>
<dbReference type="Gene3D" id="3.10.490.20">
    <property type="match status" value="1"/>
</dbReference>
<name>A0ABQ9K1X1_9CUCU</name>
<dbReference type="Proteomes" id="UP001162164">
    <property type="component" value="Unassembled WGS sequence"/>
</dbReference>
<evidence type="ECO:0000313" key="3">
    <source>
        <dbReference type="Proteomes" id="UP001162164"/>
    </source>
</evidence>
<evidence type="ECO:0000313" key="2">
    <source>
        <dbReference type="EMBL" id="KAJ8984388.1"/>
    </source>
</evidence>
<accession>A0ABQ9K1X1</accession>
<protein>
    <recommendedName>
        <fullName evidence="1">Dynein heavy chain C-terminal domain-containing protein</fullName>
    </recommendedName>
</protein>
<sequence>MDQLMLQTSWRPTSQSIILTEMLVEGGIFENGTLSFCTASSENIINAPNCYLNWIDKKENMEDDNQINVPLYTNSSREKKVVLLQVPCNPKHKERWTQAGLAFYLEY</sequence>
<proteinExistence type="predicted"/>
<keyword evidence="3" id="KW-1185">Reference proteome</keyword>